<feature type="region of interest" description="Disordered" evidence="1">
    <location>
        <begin position="1"/>
        <end position="179"/>
    </location>
</feature>
<feature type="region of interest" description="Disordered" evidence="1">
    <location>
        <begin position="402"/>
        <end position="425"/>
    </location>
</feature>
<feature type="compositionally biased region" description="Low complexity" evidence="1">
    <location>
        <begin position="44"/>
        <end position="56"/>
    </location>
</feature>
<feature type="compositionally biased region" description="Low complexity" evidence="1">
    <location>
        <begin position="222"/>
        <end position="240"/>
    </location>
</feature>
<accession>A0ABN8J6V5</accession>
<gene>
    <name evidence="2" type="ORF">IPOD504_LOCUS17685</name>
</gene>
<reference evidence="2" key="1">
    <citation type="submission" date="2022-03" db="EMBL/GenBank/DDBJ databases">
        <authorList>
            <person name="Martin H S."/>
        </authorList>
    </citation>
    <scope>NUCLEOTIDE SEQUENCE [LARGE SCALE GENOMIC DNA]</scope>
</reference>
<evidence type="ECO:0000313" key="2">
    <source>
        <dbReference type="EMBL" id="CAH2079102.1"/>
    </source>
</evidence>
<evidence type="ECO:0000256" key="1">
    <source>
        <dbReference type="SAM" id="MobiDB-lite"/>
    </source>
</evidence>
<organism evidence="2 3">
    <name type="scientific">Iphiclides podalirius</name>
    <name type="common">scarce swallowtail</name>
    <dbReference type="NCBI Taxonomy" id="110791"/>
    <lineage>
        <taxon>Eukaryota</taxon>
        <taxon>Metazoa</taxon>
        <taxon>Ecdysozoa</taxon>
        <taxon>Arthropoda</taxon>
        <taxon>Hexapoda</taxon>
        <taxon>Insecta</taxon>
        <taxon>Pterygota</taxon>
        <taxon>Neoptera</taxon>
        <taxon>Endopterygota</taxon>
        <taxon>Lepidoptera</taxon>
        <taxon>Glossata</taxon>
        <taxon>Ditrysia</taxon>
        <taxon>Papilionoidea</taxon>
        <taxon>Papilionidae</taxon>
        <taxon>Papilioninae</taxon>
        <taxon>Iphiclides</taxon>
    </lineage>
</organism>
<proteinExistence type="predicted"/>
<feature type="region of interest" description="Disordered" evidence="1">
    <location>
        <begin position="206"/>
        <end position="366"/>
    </location>
</feature>
<protein>
    <submittedName>
        <fullName evidence="2">Uncharacterized protein</fullName>
    </submittedName>
</protein>
<sequence>MTDRGDPPSATRRRDRPPAVVDRPLAERNLFANEPPRPLPPIRTPAATTSSAAVAAEKVSHTDSHASTDATKTQRGKTPVPTCRILRGPTYDYTRAEEPKPARPPKTTRPHTSPCGLITSPTDKRPRVGSDVTSPEQRLLDAGARAYSQPPRSPSSSSTSVDSTPRSTPSVSPDRRSDVFIRHFEMEELGGESAWTDATSYATFAKESAGKGASPLSPRVRSPQPSTSYAATAAAPATATPRRKTPTPPPSIAAAAPNAAAATTAATVNSEQSTAQRKGYPPISRTTRIDAGTQRVITERRAPSTDRARGSEARHTAPAPPPPPPPRNLPQTRREPHAHVALWLSRHQKRATPPTRRHSETPVRRRRPCRAVNRQLRSSRRPMTHARAESTEYVKNNNVDAVNAANAKKPPKLLPNQKRIGTRAE</sequence>
<dbReference type="EMBL" id="CAKOGK010000025">
    <property type="protein sequence ID" value="CAH2079102.1"/>
    <property type="molecule type" value="Genomic_DNA"/>
</dbReference>
<evidence type="ECO:0000313" key="3">
    <source>
        <dbReference type="Proteomes" id="UP000837857"/>
    </source>
</evidence>
<keyword evidence="3" id="KW-1185">Reference proteome</keyword>
<comment type="caution">
    <text evidence="2">The sequence shown here is derived from an EMBL/GenBank/DDBJ whole genome shotgun (WGS) entry which is preliminary data.</text>
</comment>
<feature type="compositionally biased region" description="Low complexity" evidence="1">
    <location>
        <begin position="154"/>
        <end position="172"/>
    </location>
</feature>
<dbReference type="Proteomes" id="UP000837857">
    <property type="component" value="Unassembled WGS sequence"/>
</dbReference>
<feature type="compositionally biased region" description="Pro residues" evidence="1">
    <location>
        <begin position="318"/>
        <end position="328"/>
    </location>
</feature>
<feature type="compositionally biased region" description="Basic and acidic residues" evidence="1">
    <location>
        <begin position="297"/>
        <end position="315"/>
    </location>
</feature>
<name>A0ABN8J6V5_9NEOP</name>
<feature type="non-terminal residue" evidence="2">
    <location>
        <position position="425"/>
    </location>
</feature>
<feature type="compositionally biased region" description="Low complexity" evidence="1">
    <location>
        <begin position="252"/>
        <end position="267"/>
    </location>
</feature>